<sequence>MSTETTLFAHIAPRLTDRIEDVAVEALGHILSNSEAARSALEETVRLGGANVGSIDRIQTQVTSEEGGRPDLVAFGIDKAKEMLIEAKFWAGLTPNQPNQYLAQLPRGRPAALLFVAPERRIPMLWPKLLLRAEEKFQLSDKSRPKTLCSAIVDDGEHRLLLTSWAALLERMETRAKSAEDAAAAADIRQLMGLTERMDTDAFLPWPSEEQWGTEFAKRVLSLIPLVDDAVSSGKADRFLERTKTSINLRWEGYGRRIRIGGVNAWFGFILDAWAEHGSTPLWLLFSYGDYERLQEAGLAETHVVKWKTSDGRFCIPIRLPTEVDYDEVLDSVVSSLKHIAERLKSAGFDTLEDEEQEA</sequence>
<dbReference type="EMBL" id="VXRG01000188">
    <property type="protein sequence ID" value="MXY96140.1"/>
    <property type="molecule type" value="Genomic_DNA"/>
</dbReference>
<gene>
    <name evidence="1" type="ORF">F4Y42_22080</name>
</gene>
<evidence type="ECO:0000313" key="1">
    <source>
        <dbReference type="EMBL" id="MXY96140.1"/>
    </source>
</evidence>
<protein>
    <recommendedName>
        <fullName evidence="2">PD-(D/E)XK nuclease family protein</fullName>
    </recommendedName>
</protein>
<reference evidence="1" key="1">
    <citation type="submission" date="2019-09" db="EMBL/GenBank/DDBJ databases">
        <title>Characterisation of the sponge microbiome using genome-centric metagenomics.</title>
        <authorList>
            <person name="Engelberts J.P."/>
            <person name="Robbins S.J."/>
            <person name="De Goeij J.M."/>
            <person name="Aranda M."/>
            <person name="Bell S.C."/>
            <person name="Webster N.S."/>
        </authorList>
    </citation>
    <scope>NUCLEOTIDE SEQUENCE</scope>
    <source>
        <strain evidence="1">SB0664_bin_27</strain>
    </source>
</reference>
<dbReference type="AlphaFoldDB" id="A0A6B0YYL6"/>
<organism evidence="1">
    <name type="scientific">Caldilineaceae bacterium SB0664_bin_27</name>
    <dbReference type="NCBI Taxonomy" id="2605260"/>
    <lineage>
        <taxon>Bacteria</taxon>
        <taxon>Bacillati</taxon>
        <taxon>Chloroflexota</taxon>
        <taxon>Caldilineae</taxon>
        <taxon>Caldilineales</taxon>
        <taxon>Caldilineaceae</taxon>
    </lineage>
</organism>
<proteinExistence type="predicted"/>
<accession>A0A6B0YYL6</accession>
<name>A0A6B0YYL6_9CHLR</name>
<evidence type="ECO:0008006" key="2">
    <source>
        <dbReference type="Google" id="ProtNLM"/>
    </source>
</evidence>
<comment type="caution">
    <text evidence="1">The sequence shown here is derived from an EMBL/GenBank/DDBJ whole genome shotgun (WGS) entry which is preliminary data.</text>
</comment>